<evidence type="ECO:0000313" key="1">
    <source>
        <dbReference type="EMBL" id="NER15123.1"/>
    </source>
</evidence>
<dbReference type="AlphaFoldDB" id="A0A6P0UWI7"/>
<sequence length="70" mass="8048">MKKTIYFTGTNHQIGQLDVAIKTATDKRDTWLMANESKIGKIDNEDIKIIPWNGNNGYVMITILLTYYPK</sequence>
<organism evidence="1 2">
    <name type="scientific">Leptobacterium flavescens</name>
    <dbReference type="NCBI Taxonomy" id="472055"/>
    <lineage>
        <taxon>Bacteria</taxon>
        <taxon>Pseudomonadati</taxon>
        <taxon>Bacteroidota</taxon>
        <taxon>Flavobacteriia</taxon>
        <taxon>Flavobacteriales</taxon>
        <taxon>Flavobacteriaceae</taxon>
        <taxon>Leptobacterium</taxon>
    </lineage>
</organism>
<reference evidence="1 2" key="1">
    <citation type="submission" date="2020-01" db="EMBL/GenBank/DDBJ databases">
        <title>Leptobacterium flavescens.</title>
        <authorList>
            <person name="Wang G."/>
        </authorList>
    </citation>
    <scope>NUCLEOTIDE SEQUENCE [LARGE SCALE GENOMIC DNA]</scope>
    <source>
        <strain evidence="1 2">KCTC 22160</strain>
    </source>
</reference>
<evidence type="ECO:0000313" key="2">
    <source>
        <dbReference type="Proteomes" id="UP000468581"/>
    </source>
</evidence>
<dbReference type="EMBL" id="JAABOO010000004">
    <property type="protein sequence ID" value="NER15123.1"/>
    <property type="molecule type" value="Genomic_DNA"/>
</dbReference>
<gene>
    <name evidence="1" type="ORF">GWK08_16835</name>
</gene>
<keyword evidence="2" id="KW-1185">Reference proteome</keyword>
<protein>
    <submittedName>
        <fullName evidence="1">Uncharacterized protein</fullName>
    </submittedName>
</protein>
<comment type="caution">
    <text evidence="1">The sequence shown here is derived from an EMBL/GenBank/DDBJ whole genome shotgun (WGS) entry which is preliminary data.</text>
</comment>
<dbReference type="RefSeq" id="WP_163608421.1">
    <property type="nucleotide sequence ID" value="NZ_JAABOO010000004.1"/>
</dbReference>
<name>A0A6P0UWI7_9FLAO</name>
<proteinExistence type="predicted"/>
<accession>A0A6P0UWI7</accession>
<dbReference type="Proteomes" id="UP000468581">
    <property type="component" value="Unassembled WGS sequence"/>
</dbReference>